<evidence type="ECO:0000256" key="4">
    <source>
        <dbReference type="ARBA" id="ARBA00022989"/>
    </source>
</evidence>
<feature type="transmembrane region" description="Helical" evidence="7">
    <location>
        <begin position="6"/>
        <end position="25"/>
    </location>
</feature>
<feature type="transmembrane region" description="Helical" evidence="7">
    <location>
        <begin position="123"/>
        <end position="141"/>
    </location>
</feature>
<evidence type="ECO:0000256" key="6">
    <source>
        <dbReference type="ARBA" id="ARBA00023180"/>
    </source>
</evidence>
<evidence type="ECO:0000256" key="2">
    <source>
        <dbReference type="ARBA" id="ARBA00009706"/>
    </source>
</evidence>
<protein>
    <recommendedName>
        <fullName evidence="10">Transmembrane protein</fullName>
    </recommendedName>
</protein>
<keyword evidence="3 7" id="KW-0812">Transmembrane</keyword>
<feature type="transmembrane region" description="Helical" evidence="7">
    <location>
        <begin position="85"/>
        <end position="111"/>
    </location>
</feature>
<keyword evidence="6" id="KW-0325">Glycoprotein</keyword>
<feature type="transmembrane region" description="Helical" evidence="7">
    <location>
        <begin position="369"/>
        <end position="391"/>
    </location>
</feature>
<evidence type="ECO:0000256" key="1">
    <source>
        <dbReference type="ARBA" id="ARBA00004141"/>
    </source>
</evidence>
<dbReference type="OrthoDB" id="784140at2759"/>
<evidence type="ECO:0000256" key="5">
    <source>
        <dbReference type="ARBA" id="ARBA00023136"/>
    </source>
</evidence>
<comment type="subcellular location">
    <subcellularLocation>
        <location evidence="1">Membrane</location>
        <topology evidence="1">Multi-pass membrane protein</topology>
    </subcellularLocation>
</comment>
<gene>
    <name evidence="8" type="ORF">ACHHYP_17358</name>
</gene>
<dbReference type="PANTHER" id="PTHR13624:SF6">
    <property type="entry name" value="EMEI"/>
    <property type="match status" value="1"/>
</dbReference>
<dbReference type="Pfam" id="PF10268">
    <property type="entry name" value="Tmemb_161AB"/>
    <property type="match status" value="1"/>
</dbReference>
<dbReference type="Proteomes" id="UP000243579">
    <property type="component" value="Unassembled WGS sequence"/>
</dbReference>
<feature type="transmembrane region" description="Helical" evidence="7">
    <location>
        <begin position="258"/>
        <end position="275"/>
    </location>
</feature>
<comment type="caution">
    <text evidence="8">The sequence shown here is derived from an EMBL/GenBank/DDBJ whole genome shotgun (WGS) entry which is preliminary data.</text>
</comment>
<accession>A0A1V9Y4L5</accession>
<reference evidence="8 9" key="1">
    <citation type="journal article" date="2014" name="Genome Biol. Evol.">
        <title>The secreted proteins of Achlya hypogyna and Thraustotheca clavata identify the ancestral oomycete secretome and reveal gene acquisitions by horizontal gene transfer.</title>
        <authorList>
            <person name="Misner I."/>
            <person name="Blouin N."/>
            <person name="Leonard G."/>
            <person name="Richards T.A."/>
            <person name="Lane C.E."/>
        </authorList>
    </citation>
    <scope>NUCLEOTIDE SEQUENCE [LARGE SCALE GENOMIC DNA]</scope>
    <source>
        <strain evidence="8 9">ATCC 48635</strain>
    </source>
</reference>
<evidence type="ECO:0000313" key="8">
    <source>
        <dbReference type="EMBL" id="OQR80661.1"/>
    </source>
</evidence>
<feature type="transmembrane region" description="Helical" evidence="7">
    <location>
        <begin position="463"/>
        <end position="486"/>
    </location>
</feature>
<comment type="similarity">
    <text evidence="2">Belongs to the TMEM161 family.</text>
</comment>
<sequence length="518" mass="56836">MSVLPPTYLGAVVLLFVLVRLRHIISLSALVMHRVSYFLPPSDGMLAELNTPPPPKKAKNPKPEKTASERLQTLQLRMAPIEAGVLGHCLFFDLLDAMVIMGVAAMALFWVQQGVAPGSPDPSYYVLLVSLLLSVLVPMHIKFGHGWFSTTEAQLGVSVGALAIFIACFCIYTPAGVFDFDVDGAGSSMEHRFGLVFSAISGNATVAAPVRSVSLLLGGGLGLTAGIITATQFLPALRFARMYLDFISSKAISTSWKLVLHFNHLLPLLLALSFLRPIYGFVLRNECAAESVFAQAPRDCGDGWVTETTLRDARLTLIVLTAAVKFACFRSHLQYFLLEPKGIITGMLLQRGRIDTDAILDKILIPFSYIPVVSVQYLAPCLTYVASAMLLQRKAGRCFHWMEWLAPMVDEALVMCPGAPAAASATPSFFIAPGTDLDKEVLTGIVQGLQSFPVALPLWYETVLGFVVFWTALSWFVLSMVGIMYWRRLGSNAGQSVEQEDIVHKHLKRKYKYKQKTT</sequence>
<feature type="transmembrane region" description="Helical" evidence="7">
    <location>
        <begin position="412"/>
        <end position="432"/>
    </location>
</feature>
<keyword evidence="9" id="KW-1185">Reference proteome</keyword>
<organism evidence="8 9">
    <name type="scientific">Achlya hypogyna</name>
    <name type="common">Oomycete</name>
    <name type="synonym">Protoachlya hypogyna</name>
    <dbReference type="NCBI Taxonomy" id="1202772"/>
    <lineage>
        <taxon>Eukaryota</taxon>
        <taxon>Sar</taxon>
        <taxon>Stramenopiles</taxon>
        <taxon>Oomycota</taxon>
        <taxon>Saprolegniomycetes</taxon>
        <taxon>Saprolegniales</taxon>
        <taxon>Achlyaceae</taxon>
        <taxon>Achlya</taxon>
    </lineage>
</organism>
<proteinExistence type="inferred from homology"/>
<evidence type="ECO:0000256" key="7">
    <source>
        <dbReference type="SAM" id="Phobius"/>
    </source>
</evidence>
<evidence type="ECO:0000313" key="9">
    <source>
        <dbReference type="Proteomes" id="UP000243579"/>
    </source>
</evidence>
<evidence type="ECO:0000256" key="3">
    <source>
        <dbReference type="ARBA" id="ARBA00022692"/>
    </source>
</evidence>
<evidence type="ECO:0008006" key="10">
    <source>
        <dbReference type="Google" id="ProtNLM"/>
    </source>
</evidence>
<feature type="transmembrane region" description="Helical" evidence="7">
    <location>
        <begin position="215"/>
        <end position="237"/>
    </location>
</feature>
<feature type="transmembrane region" description="Helical" evidence="7">
    <location>
        <begin position="153"/>
        <end position="175"/>
    </location>
</feature>
<dbReference type="EMBL" id="JNBR01002891">
    <property type="protein sequence ID" value="OQR80661.1"/>
    <property type="molecule type" value="Genomic_DNA"/>
</dbReference>
<keyword evidence="4 7" id="KW-1133">Transmembrane helix</keyword>
<dbReference type="GO" id="GO:0016020">
    <property type="term" value="C:membrane"/>
    <property type="evidence" value="ECO:0007669"/>
    <property type="project" value="UniProtKB-SubCell"/>
</dbReference>
<dbReference type="AlphaFoldDB" id="A0A1V9Y4L5"/>
<dbReference type="PANTHER" id="PTHR13624">
    <property type="entry name" value="RE42071P"/>
    <property type="match status" value="1"/>
</dbReference>
<name>A0A1V9Y4L5_ACHHY</name>
<keyword evidence="5 7" id="KW-0472">Membrane</keyword>
<dbReference type="InterPro" id="IPR019395">
    <property type="entry name" value="Transmembrane_161A/B"/>
</dbReference>